<dbReference type="InterPro" id="IPR041664">
    <property type="entry name" value="AAA_16"/>
</dbReference>
<dbReference type="InterPro" id="IPR029787">
    <property type="entry name" value="Nucleotide_cyclase"/>
</dbReference>
<evidence type="ECO:0000313" key="6">
    <source>
        <dbReference type="Proteomes" id="UP001164459"/>
    </source>
</evidence>
<dbReference type="Pfam" id="PF13191">
    <property type="entry name" value="AAA_16"/>
    <property type="match status" value="1"/>
</dbReference>
<sequence>MAALEEQVRQCQAAIAAQELLRSTLGDAVVDVTVAALRSRIEALQSQLQGSTRTSRSDGLLELLQGYLPRELADKMRAFGRIDGERKQVTVLFADLSGFTDLSERLDAEEVAEITHAVLKELAGAVYEFEGYIDKFIGDAVMAVFGAPIAHENDPDRALRVALSMRERLEGFNRRWRDRVGEPLTLHIGINTGMVIAGNIGSDMRLSYTVMGDTVNTASRLESAARPGQILVSHNTYRLAQDSFAFVALEPLQVKGKREPLVVYELDHARLTPSKSRGLKGFRAVFVERERELALLGALAERLQSGSGHVLVVTGEAGIGKSRLMARWRASLPPALRWLEGRSFPHTGSLPYGPFLDLFLRYAGIGDDDREELARQRLRVIVERFFPANLEAQALFASMLALQPTAEEEALLAALPAEGRRRLFALVRQWLVDLAVERPVVLVFEDMHWIDTTSVELIQSLLPLVETHPVIVAGVSRGGRDEVMRSFQAVVTARYAECSTLLPLAALSEQGSATMVRELLQVTTLPEPVRLAVLHKAEGNPFFIEEVLRMLVERGALVRSPDGDAWVPSDLLDQVSIPDTLHGVLMARIDRLYPETRWIVQQASVIGRVFLYRVLSRVASTDHLEVDIDLLEREGLIRERSCQPEVEYMFKHALTQEVAYQSLLGPRRKELHRKVGDVMEAVFADRLAEFNPIVGRHFLLGEQWAKAADYLARSAAAAARLYAHVEARTHYGEALKALEHLPPDDTIDRTVIDLTIGLARVSQVADEPGINLARLKRAEERVGHLFARSGLAEDRLRLARVQLFQALSYLMCGDAVAAANACFQRVLPVAQEFQDEELLVAPSTNIGKILVINGRFRDAIPLFRRVIEPLARWDDLTEWILTLVFLGLAEVALGRRQEGERLAQQALARAVETHNNTGQIYGHMFLAVIAVHTGDMQRVLLESQRTWQLADASGDRMYCYFSHGYQALAHSRLGDHAAAAENLTRQRDMAASLGRNLVTADWFAAMEAEVALNAGRFDAALALARAAIEEAVAVDGIYSEGFARRVCGQALAATAAPRSAIDEQFAASIECFDRGGAALESARTHALWREAHAGRGNGASEP</sequence>
<dbReference type="PANTHER" id="PTHR16305:SF28">
    <property type="entry name" value="GUANYLATE CYCLASE DOMAIN-CONTAINING PROTEIN"/>
    <property type="match status" value="1"/>
</dbReference>
<dbReference type="PROSITE" id="PS50125">
    <property type="entry name" value="GUANYLATE_CYCLASE_2"/>
    <property type="match status" value="1"/>
</dbReference>
<dbReference type="SUPFAM" id="SSF48452">
    <property type="entry name" value="TPR-like"/>
    <property type="match status" value="1"/>
</dbReference>
<dbReference type="Gene3D" id="3.30.70.1230">
    <property type="entry name" value="Nucleotide cyclase"/>
    <property type="match status" value="1"/>
</dbReference>
<evidence type="ECO:0000259" key="4">
    <source>
        <dbReference type="PROSITE" id="PS50125"/>
    </source>
</evidence>
<accession>A0ABY7GVQ9</accession>
<proteinExistence type="predicted"/>
<organism evidence="5 6">
    <name type="scientific">Nannocystis punicea</name>
    <dbReference type="NCBI Taxonomy" id="2995304"/>
    <lineage>
        <taxon>Bacteria</taxon>
        <taxon>Pseudomonadati</taxon>
        <taxon>Myxococcota</taxon>
        <taxon>Polyangia</taxon>
        <taxon>Nannocystales</taxon>
        <taxon>Nannocystaceae</taxon>
        <taxon>Nannocystis</taxon>
    </lineage>
</organism>
<keyword evidence="6" id="KW-1185">Reference proteome</keyword>
<dbReference type="Pfam" id="PF00211">
    <property type="entry name" value="Guanylate_cyc"/>
    <property type="match status" value="1"/>
</dbReference>
<dbReference type="Proteomes" id="UP001164459">
    <property type="component" value="Chromosome"/>
</dbReference>
<dbReference type="InterPro" id="IPR001054">
    <property type="entry name" value="A/G_cyclase"/>
</dbReference>
<keyword evidence="3" id="KW-0175">Coiled coil</keyword>
<dbReference type="Gene3D" id="1.25.40.10">
    <property type="entry name" value="Tetratricopeptide repeat domain"/>
    <property type="match status" value="1"/>
</dbReference>
<dbReference type="EMBL" id="CP114040">
    <property type="protein sequence ID" value="WAS90980.1"/>
    <property type="molecule type" value="Genomic_DNA"/>
</dbReference>
<dbReference type="CDD" id="cd07302">
    <property type="entry name" value="CHD"/>
    <property type="match status" value="1"/>
</dbReference>
<reference evidence="5" key="1">
    <citation type="submission" date="2022-11" db="EMBL/GenBank/DDBJ databases">
        <title>Minimal conservation of predation-associated metabolite biosynthetic gene clusters underscores biosynthetic potential of Myxococcota including descriptions for ten novel species: Archangium lansinium sp. nov., Myxococcus landrumus sp. nov., Nannocystis bai.</title>
        <authorList>
            <person name="Ahearne A."/>
            <person name="Stevens C."/>
            <person name="Dowd S."/>
        </authorList>
    </citation>
    <scope>NUCLEOTIDE SEQUENCE</scope>
    <source>
        <strain evidence="5">Fl3</strain>
    </source>
</reference>
<feature type="domain" description="Guanylate cyclase" evidence="4">
    <location>
        <begin position="90"/>
        <end position="222"/>
    </location>
</feature>
<keyword evidence="1" id="KW-0547">Nucleotide-binding</keyword>
<keyword evidence="2" id="KW-0067">ATP-binding</keyword>
<dbReference type="SMART" id="SM00044">
    <property type="entry name" value="CYCc"/>
    <property type="match status" value="1"/>
</dbReference>
<evidence type="ECO:0000256" key="1">
    <source>
        <dbReference type="ARBA" id="ARBA00022741"/>
    </source>
</evidence>
<evidence type="ECO:0000256" key="3">
    <source>
        <dbReference type="SAM" id="Coils"/>
    </source>
</evidence>
<dbReference type="RefSeq" id="WP_269033319.1">
    <property type="nucleotide sequence ID" value="NZ_CP114040.1"/>
</dbReference>
<feature type="coiled-coil region" evidence="3">
    <location>
        <begin position="1"/>
        <end position="54"/>
    </location>
</feature>
<dbReference type="InterPro" id="IPR011990">
    <property type="entry name" value="TPR-like_helical_dom_sf"/>
</dbReference>
<dbReference type="InterPro" id="IPR027417">
    <property type="entry name" value="P-loop_NTPase"/>
</dbReference>
<dbReference type="PANTHER" id="PTHR16305">
    <property type="entry name" value="TESTICULAR SOLUBLE ADENYLYL CYCLASE"/>
    <property type="match status" value="1"/>
</dbReference>
<dbReference type="SUPFAM" id="SSF52540">
    <property type="entry name" value="P-loop containing nucleoside triphosphate hydrolases"/>
    <property type="match status" value="1"/>
</dbReference>
<protein>
    <submittedName>
        <fullName evidence="5">AAA family ATPase</fullName>
    </submittedName>
</protein>
<evidence type="ECO:0000256" key="2">
    <source>
        <dbReference type="ARBA" id="ARBA00022840"/>
    </source>
</evidence>
<dbReference type="SUPFAM" id="SSF55073">
    <property type="entry name" value="Nucleotide cyclase"/>
    <property type="match status" value="1"/>
</dbReference>
<gene>
    <name evidence="5" type="ORF">O0S08_32730</name>
</gene>
<name>A0ABY7GVQ9_9BACT</name>
<evidence type="ECO:0000313" key="5">
    <source>
        <dbReference type="EMBL" id="WAS90980.1"/>
    </source>
</evidence>